<evidence type="ECO:0000313" key="3">
    <source>
        <dbReference type="Proteomes" id="UP000729402"/>
    </source>
</evidence>
<feature type="compositionally biased region" description="Gly residues" evidence="1">
    <location>
        <begin position="139"/>
        <end position="156"/>
    </location>
</feature>
<reference evidence="2" key="2">
    <citation type="submission" date="2021-02" db="EMBL/GenBank/DDBJ databases">
        <authorList>
            <person name="Kimball J.A."/>
            <person name="Haas M.W."/>
            <person name="Macchietto M."/>
            <person name="Kono T."/>
            <person name="Duquette J."/>
            <person name="Shao M."/>
        </authorList>
    </citation>
    <scope>NUCLEOTIDE SEQUENCE</scope>
    <source>
        <tissue evidence="2">Fresh leaf tissue</tissue>
    </source>
</reference>
<name>A0A8J6BMF6_ZIZPA</name>
<feature type="region of interest" description="Disordered" evidence="1">
    <location>
        <begin position="69"/>
        <end position="113"/>
    </location>
</feature>
<keyword evidence="3" id="KW-1185">Reference proteome</keyword>
<organism evidence="2 3">
    <name type="scientific">Zizania palustris</name>
    <name type="common">Northern wild rice</name>
    <dbReference type="NCBI Taxonomy" id="103762"/>
    <lineage>
        <taxon>Eukaryota</taxon>
        <taxon>Viridiplantae</taxon>
        <taxon>Streptophyta</taxon>
        <taxon>Embryophyta</taxon>
        <taxon>Tracheophyta</taxon>
        <taxon>Spermatophyta</taxon>
        <taxon>Magnoliopsida</taxon>
        <taxon>Liliopsida</taxon>
        <taxon>Poales</taxon>
        <taxon>Poaceae</taxon>
        <taxon>BOP clade</taxon>
        <taxon>Oryzoideae</taxon>
        <taxon>Oryzeae</taxon>
        <taxon>Zizaniinae</taxon>
        <taxon>Zizania</taxon>
    </lineage>
</organism>
<reference evidence="2" key="1">
    <citation type="journal article" date="2021" name="bioRxiv">
        <title>Whole Genome Assembly and Annotation of Northern Wild Rice, Zizania palustris L., Supports a Whole Genome Duplication in the Zizania Genus.</title>
        <authorList>
            <person name="Haas M."/>
            <person name="Kono T."/>
            <person name="Macchietto M."/>
            <person name="Millas R."/>
            <person name="McGilp L."/>
            <person name="Shao M."/>
            <person name="Duquette J."/>
            <person name="Hirsch C.N."/>
            <person name="Kimball J."/>
        </authorList>
    </citation>
    <scope>NUCLEOTIDE SEQUENCE</scope>
    <source>
        <tissue evidence="2">Fresh leaf tissue</tissue>
    </source>
</reference>
<comment type="caution">
    <text evidence="2">The sequence shown here is derived from an EMBL/GenBank/DDBJ whole genome shotgun (WGS) entry which is preliminary data.</text>
</comment>
<proteinExistence type="predicted"/>
<sequence>MVFQSCAMQPRLAAMVDGVPWKSICGGGSGGWSPSSDGEQRYTCRGGGGAPFPCSGVMARGPIGSGATCGGGAPGGSGATRGPRSGGTTWKRGGGGGVPGSSSAARGPRGGGWARARWARRSCGGWARARRSCGAARGPRGGGGGAAQGPRGGGDGALKQRDGAAWRPHDGGGRAARWRSVEAARRWRRSAGPGVAPGRGGRSGGAVATAPEWCGGVAGRSPTSRGGSHSYEGKRKLQFIPFARKKMAEAMC</sequence>
<dbReference type="AlphaFoldDB" id="A0A8J6BMF6"/>
<feature type="compositionally biased region" description="Low complexity" evidence="1">
    <location>
        <begin position="80"/>
        <end position="91"/>
    </location>
</feature>
<feature type="region of interest" description="Disordered" evidence="1">
    <location>
        <begin position="132"/>
        <end position="177"/>
    </location>
</feature>
<gene>
    <name evidence="2" type="ORF">GUJ93_ZPchr0011g28833</name>
</gene>
<dbReference type="EMBL" id="JAAALK010000081">
    <property type="protein sequence ID" value="KAG8090822.1"/>
    <property type="molecule type" value="Genomic_DNA"/>
</dbReference>
<dbReference type="Proteomes" id="UP000729402">
    <property type="component" value="Unassembled WGS sequence"/>
</dbReference>
<evidence type="ECO:0000256" key="1">
    <source>
        <dbReference type="SAM" id="MobiDB-lite"/>
    </source>
</evidence>
<evidence type="ECO:0000313" key="2">
    <source>
        <dbReference type="EMBL" id="KAG8090822.1"/>
    </source>
</evidence>
<accession>A0A8J6BMF6</accession>
<feature type="compositionally biased region" description="Gly residues" evidence="1">
    <location>
        <begin position="69"/>
        <end position="79"/>
    </location>
</feature>
<protein>
    <submittedName>
        <fullName evidence="2">Uncharacterized protein</fullName>
    </submittedName>
</protein>
<feature type="compositionally biased region" description="Basic and acidic residues" evidence="1">
    <location>
        <begin position="158"/>
        <end position="172"/>
    </location>
</feature>